<feature type="non-terminal residue" evidence="1">
    <location>
        <position position="73"/>
    </location>
</feature>
<name>A0A7K3QM09_9ACTN</name>
<evidence type="ECO:0000313" key="1">
    <source>
        <dbReference type="EMBL" id="NEB90939.1"/>
    </source>
</evidence>
<protein>
    <submittedName>
        <fullName evidence="1">Uncharacterized protein</fullName>
    </submittedName>
</protein>
<dbReference type="AlphaFoldDB" id="A0A7K3QM09"/>
<dbReference type="Proteomes" id="UP000470520">
    <property type="component" value="Unassembled WGS sequence"/>
</dbReference>
<organism evidence="1 2">
    <name type="scientific">Streptomyces bauhiniae</name>
    <dbReference type="NCBI Taxonomy" id="2340725"/>
    <lineage>
        <taxon>Bacteria</taxon>
        <taxon>Bacillati</taxon>
        <taxon>Actinomycetota</taxon>
        <taxon>Actinomycetes</taxon>
        <taxon>Kitasatosporales</taxon>
        <taxon>Streptomycetaceae</taxon>
        <taxon>Streptomyces</taxon>
    </lineage>
</organism>
<comment type="caution">
    <text evidence="1">The sequence shown here is derived from an EMBL/GenBank/DDBJ whole genome shotgun (WGS) entry which is preliminary data.</text>
</comment>
<accession>A0A7K3QM09</accession>
<proteinExistence type="predicted"/>
<sequence>MDTGAGGSVVGVVEGSGVGVGVALSDGTDEVSVTGGGGCCGDGSPPAAGALPLSLCRGPSSPRVGLSGAVGDA</sequence>
<reference evidence="1 2" key="1">
    <citation type="submission" date="2020-01" db="EMBL/GenBank/DDBJ databases">
        <title>Insect and environment-associated Actinomycetes.</title>
        <authorList>
            <person name="Currrie C."/>
            <person name="Chevrette M."/>
            <person name="Carlson C."/>
            <person name="Stubbendieck R."/>
            <person name="Wendt-Pienkowski E."/>
        </authorList>
    </citation>
    <scope>NUCLEOTIDE SEQUENCE [LARGE SCALE GENOMIC DNA]</scope>
    <source>
        <strain evidence="1 2">SID7754</strain>
    </source>
</reference>
<dbReference type="EMBL" id="JAAGMR010000047">
    <property type="protein sequence ID" value="NEB90939.1"/>
    <property type="molecule type" value="Genomic_DNA"/>
</dbReference>
<evidence type="ECO:0000313" key="2">
    <source>
        <dbReference type="Proteomes" id="UP000470520"/>
    </source>
</evidence>
<gene>
    <name evidence="1" type="ORF">G3I21_04190</name>
</gene>